<protein>
    <submittedName>
        <fullName evidence="2">Glycosyl transferase family 1</fullName>
    </submittedName>
</protein>
<dbReference type="EMBL" id="RAPN01000002">
    <property type="protein sequence ID" value="RKD88384.1"/>
    <property type="molecule type" value="Genomic_DNA"/>
</dbReference>
<sequence>MTKRLHIISFNNPSPPDYGGVIDVYYKLQALHQAGIEIYFHCFEYDRPRTPELEQFCHQVFYYPRQTGIEAQLSIIPYIVKSRNHPDSLKNLLSVTAPILFEGLHTCYLLNHPLLDAYKKLVRAHNIEHQYYFNLYISESTIQKRWYFAVESLRLRLFENRLKKAQCILSISSTETAYFQSHFGDTRFIPAFHPYKELTTKPGWGEYLLFHGNLSVNENQKAVKYLIRKVFSQITVSFVIAGKNPPEWLTDMVKDIPHISLIANPPQERMNRLIKEAHICVIPSFQGIGMKLKLLTSLFTGKHCLTNSTMVMGTDLKNLCHIADTPQEMVQSIQKLMEEPFTKNEIHRRKLKLETFYSNEINAQKIIDLL</sequence>
<keyword evidence="3" id="KW-1185">Reference proteome</keyword>
<dbReference type="GO" id="GO:0016757">
    <property type="term" value="F:glycosyltransferase activity"/>
    <property type="evidence" value="ECO:0007669"/>
    <property type="project" value="TreeGrafter"/>
</dbReference>
<evidence type="ECO:0000256" key="1">
    <source>
        <dbReference type="ARBA" id="ARBA00022679"/>
    </source>
</evidence>
<comment type="caution">
    <text evidence="2">The sequence shown here is derived from an EMBL/GenBank/DDBJ whole genome shotgun (WGS) entry which is preliminary data.</text>
</comment>
<dbReference type="GO" id="GO:0009103">
    <property type="term" value="P:lipopolysaccharide biosynthetic process"/>
    <property type="evidence" value="ECO:0007669"/>
    <property type="project" value="TreeGrafter"/>
</dbReference>
<gene>
    <name evidence="2" type="ORF">BC643_3533</name>
</gene>
<accession>A0A419VYZ4</accession>
<dbReference type="Proteomes" id="UP000283387">
    <property type="component" value="Unassembled WGS sequence"/>
</dbReference>
<dbReference type="Pfam" id="PF13692">
    <property type="entry name" value="Glyco_trans_1_4"/>
    <property type="match status" value="1"/>
</dbReference>
<name>A0A419VYZ4_9BACT</name>
<dbReference type="OrthoDB" id="1094459at2"/>
<dbReference type="Gene3D" id="3.40.50.2000">
    <property type="entry name" value="Glycogen Phosphorylase B"/>
    <property type="match status" value="1"/>
</dbReference>
<keyword evidence="1 2" id="KW-0808">Transferase</keyword>
<evidence type="ECO:0000313" key="3">
    <source>
        <dbReference type="Proteomes" id="UP000283387"/>
    </source>
</evidence>
<dbReference type="RefSeq" id="WP_120274549.1">
    <property type="nucleotide sequence ID" value="NZ_RAPN01000002.1"/>
</dbReference>
<evidence type="ECO:0000313" key="2">
    <source>
        <dbReference type="EMBL" id="RKD88384.1"/>
    </source>
</evidence>
<proteinExistence type="predicted"/>
<dbReference type="SUPFAM" id="SSF53756">
    <property type="entry name" value="UDP-Glycosyltransferase/glycogen phosphorylase"/>
    <property type="match status" value="1"/>
</dbReference>
<dbReference type="PANTHER" id="PTHR46401:SF2">
    <property type="entry name" value="GLYCOSYLTRANSFERASE WBBK-RELATED"/>
    <property type="match status" value="1"/>
</dbReference>
<dbReference type="AlphaFoldDB" id="A0A419VYZ4"/>
<reference evidence="2 3" key="1">
    <citation type="submission" date="2018-09" db="EMBL/GenBank/DDBJ databases">
        <title>Genomic Encyclopedia of Archaeal and Bacterial Type Strains, Phase II (KMG-II): from individual species to whole genera.</title>
        <authorList>
            <person name="Goeker M."/>
        </authorList>
    </citation>
    <scope>NUCLEOTIDE SEQUENCE [LARGE SCALE GENOMIC DNA]</scope>
    <source>
        <strain evidence="2 3">DSM 27148</strain>
    </source>
</reference>
<dbReference type="PANTHER" id="PTHR46401">
    <property type="entry name" value="GLYCOSYLTRANSFERASE WBBK-RELATED"/>
    <property type="match status" value="1"/>
</dbReference>
<organism evidence="2 3">
    <name type="scientific">Mangrovibacterium diazotrophicum</name>
    <dbReference type="NCBI Taxonomy" id="1261403"/>
    <lineage>
        <taxon>Bacteria</taxon>
        <taxon>Pseudomonadati</taxon>
        <taxon>Bacteroidota</taxon>
        <taxon>Bacteroidia</taxon>
        <taxon>Marinilabiliales</taxon>
        <taxon>Prolixibacteraceae</taxon>
        <taxon>Mangrovibacterium</taxon>
    </lineage>
</organism>